<accession>A0A1G4KNQ0</accession>
<dbReference type="EMBL" id="LT598447">
    <property type="protein sequence ID" value="SCV06037.1"/>
    <property type="molecule type" value="Genomic_DNA"/>
</dbReference>
<evidence type="ECO:0000313" key="1">
    <source>
        <dbReference type="EMBL" id="SCV06037.1"/>
    </source>
</evidence>
<dbReference type="Proteomes" id="UP000189911">
    <property type="component" value="Chromosome H"/>
</dbReference>
<organism evidence="1 2">
    <name type="scientific">Lachancea nothofagi CBS 11611</name>
    <dbReference type="NCBI Taxonomy" id="1266666"/>
    <lineage>
        <taxon>Eukaryota</taxon>
        <taxon>Fungi</taxon>
        <taxon>Dikarya</taxon>
        <taxon>Ascomycota</taxon>
        <taxon>Saccharomycotina</taxon>
        <taxon>Saccharomycetes</taxon>
        <taxon>Saccharomycetales</taxon>
        <taxon>Saccharomycetaceae</taxon>
        <taxon>Lachancea</taxon>
    </lineage>
</organism>
<evidence type="ECO:0000313" key="2">
    <source>
        <dbReference type="Proteomes" id="UP000189911"/>
    </source>
</evidence>
<gene>
    <name evidence="1" type="ORF">LANO_0H20714G</name>
</gene>
<protein>
    <submittedName>
        <fullName evidence="1">LANO_0H20714g1_1</fullName>
    </submittedName>
</protein>
<proteinExistence type="predicted"/>
<keyword evidence="2" id="KW-1185">Reference proteome</keyword>
<reference evidence="2" key="1">
    <citation type="submission" date="2016-03" db="EMBL/GenBank/DDBJ databases">
        <authorList>
            <person name="Devillers Hugo."/>
        </authorList>
    </citation>
    <scope>NUCLEOTIDE SEQUENCE [LARGE SCALE GENOMIC DNA]</scope>
</reference>
<sequence length="279" mass="32823">MSLQQFVQSHCIVLQLRLTYKSVSAPNEALVHKAITSELQKFGNVLYSRSNAAVWQQTLKRSSPKIDLIMSSNQLHTLSYLLFNLRGFTVPTQKINLLPPDPLPTLKNFPQLVTVYKELRNRWTQNNHREKSRPRDLPPFVALDPWIFKSLPVNRIHTSKDSSMEINADSHFDIYEDRQVQGSRFFDFSRWQPPHDNGFIHTETEETDQFFDFAKTKLDSRRHIFVEPVLYPDYDCLPQEIKFWLEDIDEDSEDHGARWSKGQSQRLDFLLHGFKGFER</sequence>
<dbReference type="AlphaFoldDB" id="A0A1G4KNQ0"/>
<dbReference type="OrthoDB" id="4038219at2759"/>
<name>A0A1G4KNQ0_9SACH</name>